<dbReference type="RefSeq" id="XP_028869254.1">
    <property type="nucleotide sequence ID" value="XM_029013421.1"/>
</dbReference>
<dbReference type="OrthoDB" id="366823at2759"/>
<dbReference type="VEuPathDB" id="PiroplasmaDB:BOVATA_045040"/>
<keyword evidence="2" id="KW-1185">Reference proteome</keyword>
<dbReference type="Proteomes" id="UP000236319">
    <property type="component" value="Unassembled WGS sequence"/>
</dbReference>
<protein>
    <submittedName>
        <fullName evidence="1">Uncharacterized protein</fullName>
    </submittedName>
</protein>
<sequence>MNGFTSELDKAYVNKYSDRVFDWNDSKETKYSAEICLSILPTIYNKLHYMFYSCCKKWNECTIQAESGKKHLKAFLEKYGYDMPELINKQHTGHDVAVKLSKSFKSHKEFKSPPNSNHLNYQLYLNYAKDTKDPGVLAELLGHLTTYNNVCHLTIQPKPRMPCSVFEMLVWLNGLTYNRVYERLMDHIKTCFPKPKGKETAEYSDLYPHQLSLDAYPFSVTAEDVHCAVQHICSNSATVLTTILGTGNALTIYACRFSNNSFNFKYPNSGDDCFQTLLDVLRRVFPVFRFLNSVCKLSSEHHGWRDCQYGRLIRRPCHHVTSNQMTTQPTNQMGSQRINQMVNQTHNQIVNQHLH</sequence>
<evidence type="ECO:0000313" key="2">
    <source>
        <dbReference type="Proteomes" id="UP000236319"/>
    </source>
</evidence>
<evidence type="ECO:0000313" key="1">
    <source>
        <dbReference type="EMBL" id="GBE63011.1"/>
    </source>
</evidence>
<name>A0A2H6KJ52_9APIC</name>
<dbReference type="AlphaFoldDB" id="A0A2H6KJ52"/>
<accession>A0A2H6KJ52</accession>
<gene>
    <name evidence="1" type="ORF">BOVATA_045040</name>
</gene>
<organism evidence="1 2">
    <name type="scientific">Babesia ovata</name>
    <dbReference type="NCBI Taxonomy" id="189622"/>
    <lineage>
        <taxon>Eukaryota</taxon>
        <taxon>Sar</taxon>
        <taxon>Alveolata</taxon>
        <taxon>Apicomplexa</taxon>
        <taxon>Aconoidasida</taxon>
        <taxon>Piroplasmida</taxon>
        <taxon>Babesiidae</taxon>
        <taxon>Babesia</taxon>
    </lineage>
</organism>
<comment type="caution">
    <text evidence="1">The sequence shown here is derived from an EMBL/GenBank/DDBJ whole genome shotgun (WGS) entry which is preliminary data.</text>
</comment>
<proteinExistence type="predicted"/>
<dbReference type="GeneID" id="39876781"/>
<reference evidence="1 2" key="1">
    <citation type="journal article" date="2017" name="BMC Genomics">
        <title>Whole-genome assembly of Babesia ovata and comparative genomics between closely related pathogens.</title>
        <authorList>
            <person name="Yamagishi J."/>
            <person name="Asada M."/>
            <person name="Hakimi H."/>
            <person name="Tanaka T.Q."/>
            <person name="Sugimoto C."/>
            <person name="Kawazu S."/>
        </authorList>
    </citation>
    <scope>NUCLEOTIDE SEQUENCE [LARGE SCALE GENOMIC DNA]</scope>
    <source>
        <strain evidence="1 2">Miyake</strain>
    </source>
</reference>
<dbReference type="EMBL" id="BDSA01000011">
    <property type="protein sequence ID" value="GBE63011.1"/>
    <property type="molecule type" value="Genomic_DNA"/>
</dbReference>